<dbReference type="AlphaFoldDB" id="A0AAV4R6F7"/>
<evidence type="ECO:0000313" key="1">
    <source>
        <dbReference type="EMBL" id="GIY17254.1"/>
    </source>
</evidence>
<gene>
    <name evidence="1" type="ORF">CEXT_525011</name>
</gene>
<organism evidence="1 2">
    <name type="scientific">Caerostris extrusa</name>
    <name type="common">Bark spider</name>
    <name type="synonym">Caerostris bankana</name>
    <dbReference type="NCBI Taxonomy" id="172846"/>
    <lineage>
        <taxon>Eukaryota</taxon>
        <taxon>Metazoa</taxon>
        <taxon>Ecdysozoa</taxon>
        <taxon>Arthropoda</taxon>
        <taxon>Chelicerata</taxon>
        <taxon>Arachnida</taxon>
        <taxon>Araneae</taxon>
        <taxon>Araneomorphae</taxon>
        <taxon>Entelegynae</taxon>
        <taxon>Araneoidea</taxon>
        <taxon>Araneidae</taxon>
        <taxon>Caerostris</taxon>
    </lineage>
</organism>
<dbReference type="Proteomes" id="UP001054945">
    <property type="component" value="Unassembled WGS sequence"/>
</dbReference>
<reference evidence="1 2" key="1">
    <citation type="submission" date="2021-06" db="EMBL/GenBank/DDBJ databases">
        <title>Caerostris extrusa draft genome.</title>
        <authorList>
            <person name="Kono N."/>
            <person name="Arakawa K."/>
        </authorList>
    </citation>
    <scope>NUCLEOTIDE SEQUENCE [LARGE SCALE GENOMIC DNA]</scope>
</reference>
<name>A0AAV4R6F7_CAEEX</name>
<keyword evidence="2" id="KW-1185">Reference proteome</keyword>
<accession>A0AAV4R6F7</accession>
<protein>
    <submittedName>
        <fullName evidence="1">Uncharacterized protein</fullName>
    </submittedName>
</protein>
<comment type="caution">
    <text evidence="1">The sequence shown here is derived from an EMBL/GenBank/DDBJ whole genome shotgun (WGS) entry which is preliminary data.</text>
</comment>
<sequence length="80" mass="8994">MLSEAHQTADNGFHYPLEIAGMEAAHPLLSGTALSAAVKTENGVMIRCRKMNHFSVKQSRYFGEWTKIAVHWLMHSFSCD</sequence>
<proteinExistence type="predicted"/>
<evidence type="ECO:0000313" key="2">
    <source>
        <dbReference type="Proteomes" id="UP001054945"/>
    </source>
</evidence>
<dbReference type="EMBL" id="BPLR01007488">
    <property type="protein sequence ID" value="GIY17254.1"/>
    <property type="molecule type" value="Genomic_DNA"/>
</dbReference>